<name>A0AAW1XVQ1_RUBAR</name>
<dbReference type="GO" id="GO:0019432">
    <property type="term" value="P:triglyceride biosynthetic process"/>
    <property type="evidence" value="ECO:0007669"/>
    <property type="project" value="UniProtKB-ARBA"/>
</dbReference>
<keyword evidence="3" id="KW-0808">Transferase</keyword>
<evidence type="ECO:0000256" key="2">
    <source>
        <dbReference type="ARBA" id="ARBA00010701"/>
    </source>
</evidence>
<reference evidence="11 12" key="1">
    <citation type="journal article" date="2023" name="G3 (Bethesda)">
        <title>A chromosome-length genome assembly and annotation of blackberry (Rubus argutus, cv. 'Hillquist').</title>
        <authorList>
            <person name="Bruna T."/>
            <person name="Aryal R."/>
            <person name="Dudchenko O."/>
            <person name="Sargent D.J."/>
            <person name="Mead D."/>
            <person name="Buti M."/>
            <person name="Cavallini A."/>
            <person name="Hytonen T."/>
            <person name="Andres J."/>
            <person name="Pham M."/>
            <person name="Weisz D."/>
            <person name="Mascagni F."/>
            <person name="Usai G."/>
            <person name="Natali L."/>
            <person name="Bassil N."/>
            <person name="Fernandez G.E."/>
            <person name="Lomsadze A."/>
            <person name="Armour M."/>
            <person name="Olukolu B."/>
            <person name="Poorten T."/>
            <person name="Britton C."/>
            <person name="Davik J."/>
            <person name="Ashrafi H."/>
            <person name="Aiden E.L."/>
            <person name="Borodovsky M."/>
            <person name="Worthington M."/>
        </authorList>
    </citation>
    <scope>NUCLEOTIDE SEQUENCE [LARGE SCALE GENOMIC DNA]</scope>
    <source>
        <strain evidence="11">PI 553951</strain>
    </source>
</reference>
<comment type="similarity">
    <text evidence="2">Belongs to the AB hydrolase superfamily. Lipase family.</text>
</comment>
<dbReference type="InterPro" id="IPR003386">
    <property type="entry name" value="LACT/PDAT_acylTrfase"/>
</dbReference>
<accession>A0AAW1XVQ1</accession>
<dbReference type="PANTHER" id="PTHR11440">
    <property type="entry name" value="LECITHIN-CHOLESTEROL ACYLTRANSFERASE-RELATED"/>
    <property type="match status" value="1"/>
</dbReference>
<evidence type="ECO:0000256" key="5">
    <source>
        <dbReference type="ARBA" id="ARBA00022989"/>
    </source>
</evidence>
<dbReference type="SUPFAM" id="SSF53474">
    <property type="entry name" value="alpha/beta-Hydrolases"/>
    <property type="match status" value="1"/>
</dbReference>
<comment type="caution">
    <text evidence="11">The sequence shown here is derived from an EMBL/GenBank/DDBJ whole genome shotgun (WGS) entry which is preliminary data.</text>
</comment>
<dbReference type="GO" id="GO:0046027">
    <property type="term" value="F:phospholipid:diacylglycerol acyltransferase activity"/>
    <property type="evidence" value="ECO:0007669"/>
    <property type="project" value="UniProtKB-EC"/>
</dbReference>
<protein>
    <recommendedName>
        <fullName evidence="9">phospholipid:diacylglycerol acyltransferase</fullName>
        <ecNumber evidence="9">2.3.1.158</ecNumber>
    </recommendedName>
</protein>
<evidence type="ECO:0000256" key="1">
    <source>
        <dbReference type="ARBA" id="ARBA00004167"/>
    </source>
</evidence>
<dbReference type="GO" id="GO:0016020">
    <property type="term" value="C:membrane"/>
    <property type="evidence" value="ECO:0007669"/>
    <property type="project" value="UniProtKB-SubCell"/>
</dbReference>
<evidence type="ECO:0000256" key="7">
    <source>
        <dbReference type="ARBA" id="ARBA00023315"/>
    </source>
</evidence>
<evidence type="ECO:0000256" key="3">
    <source>
        <dbReference type="ARBA" id="ARBA00022679"/>
    </source>
</evidence>
<dbReference type="AlphaFoldDB" id="A0AAW1XVQ1"/>
<evidence type="ECO:0000313" key="11">
    <source>
        <dbReference type="EMBL" id="KAK9939928.1"/>
    </source>
</evidence>
<keyword evidence="5 10" id="KW-1133">Transmembrane helix</keyword>
<comment type="catalytic activity">
    <reaction evidence="8">
        <text>a glycerophospholipid + a 1,2-diacyl-sn-glycerol = a monoacylglycerophospholipid + a triacyl-sn-glycerol</text>
        <dbReference type="Rhea" id="RHEA:14057"/>
        <dbReference type="ChEBI" id="CHEBI:17815"/>
        <dbReference type="ChEBI" id="CHEBI:64615"/>
        <dbReference type="ChEBI" id="CHEBI:136912"/>
        <dbReference type="ChEBI" id="CHEBI:136913"/>
        <dbReference type="EC" id="2.3.1.158"/>
    </reaction>
</comment>
<keyword evidence="6 10" id="KW-0472">Membrane</keyword>
<dbReference type="GO" id="GO:0008374">
    <property type="term" value="F:O-acyltransferase activity"/>
    <property type="evidence" value="ECO:0007669"/>
    <property type="project" value="InterPro"/>
</dbReference>
<evidence type="ECO:0000256" key="8">
    <source>
        <dbReference type="ARBA" id="ARBA00051335"/>
    </source>
</evidence>
<dbReference type="Pfam" id="PF02450">
    <property type="entry name" value="LCAT"/>
    <property type="match status" value="1"/>
</dbReference>
<dbReference type="InterPro" id="IPR029058">
    <property type="entry name" value="AB_hydrolase_fold"/>
</dbReference>
<dbReference type="EC" id="2.3.1.158" evidence="9"/>
<gene>
    <name evidence="11" type="ORF">M0R45_016608</name>
</gene>
<dbReference type="Gene3D" id="3.40.50.1820">
    <property type="entry name" value="alpha/beta hydrolase"/>
    <property type="match status" value="1"/>
</dbReference>
<evidence type="ECO:0000313" key="12">
    <source>
        <dbReference type="Proteomes" id="UP001457282"/>
    </source>
</evidence>
<dbReference type="Proteomes" id="UP001457282">
    <property type="component" value="Unassembled WGS sequence"/>
</dbReference>
<keyword evidence="12" id="KW-1185">Reference proteome</keyword>
<dbReference type="EMBL" id="JBEDUW010000003">
    <property type="protein sequence ID" value="KAK9939928.1"/>
    <property type="molecule type" value="Genomic_DNA"/>
</dbReference>
<proteinExistence type="inferred from homology"/>
<evidence type="ECO:0000256" key="9">
    <source>
        <dbReference type="ARBA" id="ARBA00066405"/>
    </source>
</evidence>
<sequence>MAASILRFRKLCYVQHVIQFETPNIENKDEGVKTPKFENELVEKQRSKNKNQNKRQPREWRCIHNCCWIIGFMCTTWWLLLFLYHTLPPAMTGFQVPESPGTRLRREGISPLHPVVMVPGIVTGGLELWEGRPCAEGLFRKRLWGGSFSEIFKRPLCLLEHLSLHNETGLDPPGIRVRAVPGLAAADYFAPGYFVWAVLIKNLAKIGYEGKNMHMAAYDWRLSFQNTEIRDQALSRLKSKIELMYATNGYKKVVVVPHSMGVIYFLHFMKWVESPPPMGGGGGPGWCATHIKAIMNIGPAFLGVPKAVSNIFSAEGKDVAYIRAMAPGVLDSKILGLQTFEHVMRVFRTWDSLISLLPKGGDAIWGNLDWSPEDGHICDLTKKGHLHSNAGDTNYNNSNGNRVFQVKEPMKYGRIISFGKETSQLPSSELPSHNLKELLQIGSPTNFNSSCGDVWTEYDEVSRESIGKIAEKKAYTVQTLFDLLRFVAPKMMQRAEAHFSHGIADNLDNPKYDHYKYWSNPLETKLPVALDMEIYCLSGVGLPTERSYIYKMSPSDKCKSIPFRIDSSADGETGSCLKSGAYFVDGDDTVPVLSAGFMCAKGWKGRTRFNPSGIATYIREYRHKPPVSLLEGRGTESGAHVDIMGNVALIEDILRVAAGATGAHIGGDRIYSDIMRMSERINLQL</sequence>
<evidence type="ECO:0000256" key="6">
    <source>
        <dbReference type="ARBA" id="ARBA00023136"/>
    </source>
</evidence>
<organism evidence="11 12">
    <name type="scientific">Rubus argutus</name>
    <name type="common">Southern blackberry</name>
    <dbReference type="NCBI Taxonomy" id="59490"/>
    <lineage>
        <taxon>Eukaryota</taxon>
        <taxon>Viridiplantae</taxon>
        <taxon>Streptophyta</taxon>
        <taxon>Embryophyta</taxon>
        <taxon>Tracheophyta</taxon>
        <taxon>Spermatophyta</taxon>
        <taxon>Magnoliopsida</taxon>
        <taxon>eudicotyledons</taxon>
        <taxon>Gunneridae</taxon>
        <taxon>Pentapetalae</taxon>
        <taxon>rosids</taxon>
        <taxon>fabids</taxon>
        <taxon>Rosales</taxon>
        <taxon>Rosaceae</taxon>
        <taxon>Rosoideae</taxon>
        <taxon>Rosoideae incertae sedis</taxon>
        <taxon>Rubus</taxon>
    </lineage>
</organism>
<keyword evidence="4 10" id="KW-0812">Transmembrane</keyword>
<comment type="subcellular location">
    <subcellularLocation>
        <location evidence="1">Membrane</location>
        <topology evidence="1">Single-pass membrane protein</topology>
    </subcellularLocation>
</comment>
<evidence type="ECO:0000256" key="4">
    <source>
        <dbReference type="ARBA" id="ARBA00022692"/>
    </source>
</evidence>
<keyword evidence="7" id="KW-0012">Acyltransferase</keyword>
<evidence type="ECO:0000256" key="10">
    <source>
        <dbReference type="SAM" id="Phobius"/>
    </source>
</evidence>
<feature type="transmembrane region" description="Helical" evidence="10">
    <location>
        <begin position="62"/>
        <end position="84"/>
    </location>
</feature>
<dbReference type="FunFam" id="3.40.50.1820:FF:000160">
    <property type="entry name" value="Phospholipid:diacylglycerol acyltransferase 1"/>
    <property type="match status" value="1"/>
</dbReference>